<proteinExistence type="predicted"/>
<dbReference type="SUPFAM" id="SSF53756">
    <property type="entry name" value="UDP-Glycosyltransferase/glycogen phosphorylase"/>
    <property type="match status" value="1"/>
</dbReference>
<dbReference type="Pfam" id="PF13692">
    <property type="entry name" value="Glyco_trans_1_4"/>
    <property type="match status" value="1"/>
</dbReference>
<protein>
    <submittedName>
        <fullName evidence="2">Glycosyltransferase family 4 protein</fullName>
    </submittedName>
</protein>
<accession>A0ABS9Z5A8</accession>
<dbReference type="RefSeq" id="WP_243066653.1">
    <property type="nucleotide sequence ID" value="NZ_JAIVFK010000004.1"/>
</dbReference>
<dbReference type="Gene3D" id="3.40.50.2000">
    <property type="entry name" value="Glycogen Phosphorylase B"/>
    <property type="match status" value="2"/>
</dbReference>
<feature type="region of interest" description="Disordered" evidence="1">
    <location>
        <begin position="144"/>
        <end position="178"/>
    </location>
</feature>
<comment type="caution">
    <text evidence="2">The sequence shown here is derived from an EMBL/GenBank/DDBJ whole genome shotgun (WGS) entry which is preliminary data.</text>
</comment>
<gene>
    <name evidence="2" type="ORF">K2U94_07740</name>
</gene>
<dbReference type="CDD" id="cd03801">
    <property type="entry name" value="GT4_PimA-like"/>
    <property type="match status" value="1"/>
</dbReference>
<evidence type="ECO:0000313" key="3">
    <source>
        <dbReference type="Proteomes" id="UP001139104"/>
    </source>
</evidence>
<reference evidence="2" key="1">
    <citation type="journal article" date="2022" name="ISME J.">
        <title>Identification of active gaseous-alkane degraders at natural gas seeps.</title>
        <authorList>
            <person name="Farhan Ul Haque M."/>
            <person name="Hernandez M."/>
            <person name="Crombie A.T."/>
            <person name="Murrell J.C."/>
        </authorList>
    </citation>
    <scope>NUCLEOTIDE SEQUENCE</scope>
    <source>
        <strain evidence="2">PC2</strain>
    </source>
</reference>
<feature type="region of interest" description="Disordered" evidence="1">
    <location>
        <begin position="532"/>
        <end position="559"/>
    </location>
</feature>
<feature type="compositionally biased region" description="Basic and acidic residues" evidence="1">
    <location>
        <begin position="144"/>
        <end position="157"/>
    </location>
</feature>
<sequence>MGLRGSIDMVSGALVEGWAWDDDQPEAPVSIIVLANGAVVGRCLANRFRRDLLDAGIGDGRRAFSLPFRKRLPGGERYTVEVRREEDGALLPGSPKVIETPLSFDQAVADELARILAAAETDEDFERRMAFLLDRAEKLKSDYSRKRSGLAEREKRQRWQSQDPAGSPNGHPAPETRPSALVIDDRLPDLARDAGSKAIVSHMQSLQRLGFDVSFAPADMRGDAGALEALGVTCHLKPWVNSVEEALERQRGAYRLVYLHRFSNASCYLALVRKFQPRARVIYSLADLHGLRLAREAAAEQRDDLARHSEWLQQQELWFAAQADAILTHSPVEREILQRRLPPRKIFVAPWHVAPNPAGARFAQRNGVGFLAHFAHRPNLDAAQSLVKSIMPEVWRRDPSIPCFLAGSEMPESLHRLASERVRILGAVADLGEIFNSVRLTVAPLAYGAGLKGKVLDSLAAGAPCVYTPVAAEGFAFPRILADQIRATPAEIAEAVVALHNDEALNGQVREAGIDFVRTSFSESQVDAALGEAAGLPGKSREAARAEAPDMARSDTNGA</sequence>
<evidence type="ECO:0000256" key="1">
    <source>
        <dbReference type="SAM" id="MobiDB-lite"/>
    </source>
</evidence>
<name>A0ABS9Z5A8_9HYPH</name>
<organism evidence="2 3">
    <name type="scientific">Candidatus Rhodoblastus alkanivorans</name>
    <dbReference type="NCBI Taxonomy" id="2954117"/>
    <lineage>
        <taxon>Bacteria</taxon>
        <taxon>Pseudomonadati</taxon>
        <taxon>Pseudomonadota</taxon>
        <taxon>Alphaproteobacteria</taxon>
        <taxon>Hyphomicrobiales</taxon>
        <taxon>Rhodoblastaceae</taxon>
        <taxon>Rhodoblastus</taxon>
    </lineage>
</organism>
<dbReference type="EMBL" id="JAIVFP010000001">
    <property type="protein sequence ID" value="MCI4682656.1"/>
    <property type="molecule type" value="Genomic_DNA"/>
</dbReference>
<keyword evidence="3" id="KW-1185">Reference proteome</keyword>
<feature type="compositionally biased region" description="Basic and acidic residues" evidence="1">
    <location>
        <begin position="539"/>
        <end position="553"/>
    </location>
</feature>
<dbReference type="Proteomes" id="UP001139104">
    <property type="component" value="Unassembled WGS sequence"/>
</dbReference>
<evidence type="ECO:0000313" key="2">
    <source>
        <dbReference type="EMBL" id="MCI4682656.1"/>
    </source>
</evidence>